<reference evidence="1" key="1">
    <citation type="submission" date="2016-05" db="EMBL/GenBank/DDBJ databases">
        <authorList>
            <person name="Lavstsen T."/>
            <person name="Jespersen J.S."/>
        </authorList>
    </citation>
    <scope>NUCLEOTIDE SEQUENCE</scope>
    <source>
        <tissue evidence="1">Brain</tissue>
    </source>
</reference>
<protein>
    <submittedName>
        <fullName evidence="1">Uncharacterized protein</fullName>
    </submittedName>
</protein>
<gene>
    <name evidence="1" type="primary">Nfu_g_1_006042</name>
</gene>
<dbReference type="EMBL" id="HAEF01011144">
    <property type="protein sequence ID" value="SBR51745.1"/>
    <property type="molecule type" value="Transcribed_RNA"/>
</dbReference>
<name>A0A1A8M3V0_9TELE</name>
<feature type="non-terminal residue" evidence="1">
    <location>
        <position position="103"/>
    </location>
</feature>
<evidence type="ECO:0000313" key="1">
    <source>
        <dbReference type="EMBL" id="SBR51745.1"/>
    </source>
</evidence>
<reference evidence="1" key="2">
    <citation type="submission" date="2016-06" db="EMBL/GenBank/DDBJ databases">
        <title>The genome of a short-lived fish provides insights into sex chromosome evolution and the genetic control of aging.</title>
        <authorList>
            <person name="Reichwald K."/>
            <person name="Felder M."/>
            <person name="Petzold A."/>
            <person name="Koch P."/>
            <person name="Groth M."/>
            <person name="Platzer M."/>
        </authorList>
    </citation>
    <scope>NUCLEOTIDE SEQUENCE</scope>
    <source>
        <tissue evidence="1">Brain</tissue>
    </source>
</reference>
<proteinExistence type="predicted"/>
<dbReference type="AlphaFoldDB" id="A0A1A8M3V0"/>
<organism evidence="1">
    <name type="scientific">Nothobranchius pienaari</name>
    <dbReference type="NCBI Taxonomy" id="704102"/>
    <lineage>
        <taxon>Eukaryota</taxon>
        <taxon>Metazoa</taxon>
        <taxon>Chordata</taxon>
        <taxon>Craniata</taxon>
        <taxon>Vertebrata</taxon>
        <taxon>Euteleostomi</taxon>
        <taxon>Actinopterygii</taxon>
        <taxon>Neopterygii</taxon>
        <taxon>Teleostei</taxon>
        <taxon>Neoteleostei</taxon>
        <taxon>Acanthomorphata</taxon>
        <taxon>Ovalentaria</taxon>
        <taxon>Atherinomorphae</taxon>
        <taxon>Cyprinodontiformes</taxon>
        <taxon>Nothobranchiidae</taxon>
        <taxon>Nothobranchius</taxon>
    </lineage>
</organism>
<accession>A0A1A8M3V0</accession>
<feature type="non-terminal residue" evidence="1">
    <location>
        <position position="1"/>
    </location>
</feature>
<sequence>KLLSLVLVRFVHMPTCEQLFSPQVYTESINLVTFLHHMGSDGGTAVKCSPRNQKVAGWSPTQSIAVLVSLGKTPDPPPLPAGGRRRDRWRQGSAVCQCFPGQL</sequence>